<dbReference type="AlphaFoldDB" id="A0A433QST2"/>
<organism evidence="2 3">
    <name type="scientific">Jimgerdemannia flammicorona</name>
    <dbReference type="NCBI Taxonomy" id="994334"/>
    <lineage>
        <taxon>Eukaryota</taxon>
        <taxon>Fungi</taxon>
        <taxon>Fungi incertae sedis</taxon>
        <taxon>Mucoromycota</taxon>
        <taxon>Mucoromycotina</taxon>
        <taxon>Endogonomycetes</taxon>
        <taxon>Endogonales</taxon>
        <taxon>Endogonaceae</taxon>
        <taxon>Jimgerdemannia</taxon>
    </lineage>
</organism>
<feature type="compositionally biased region" description="Polar residues" evidence="1">
    <location>
        <begin position="63"/>
        <end position="73"/>
    </location>
</feature>
<evidence type="ECO:0000313" key="3">
    <source>
        <dbReference type="Proteomes" id="UP000274822"/>
    </source>
</evidence>
<evidence type="ECO:0000313" key="2">
    <source>
        <dbReference type="EMBL" id="RUS32835.1"/>
    </source>
</evidence>
<protein>
    <submittedName>
        <fullName evidence="2">Uncharacterized protein</fullName>
    </submittedName>
</protein>
<evidence type="ECO:0000256" key="1">
    <source>
        <dbReference type="SAM" id="MobiDB-lite"/>
    </source>
</evidence>
<feature type="compositionally biased region" description="Basic and acidic residues" evidence="1">
    <location>
        <begin position="116"/>
        <end position="138"/>
    </location>
</feature>
<keyword evidence="3" id="KW-1185">Reference proteome</keyword>
<feature type="region of interest" description="Disordered" evidence="1">
    <location>
        <begin position="1"/>
        <end position="29"/>
    </location>
</feature>
<accession>A0A433QST2</accession>
<sequence length="349" mass="39222">MTSFEKYMSQGATILEHHPNQKDPTGQKTRTVRIRIPGSEHIKVYPNLSVEHLRPFIDEASLTADSTSFPQTSEADKKHPREENEEVADDDDDGASEPDVKTPSSELDQPVEEADKEEKGLKNGEENEKVEGKKEPPPKKQKHNPTTVGDGGEEKEPGPHGYGVGRNFEKLMEEGAVITDYHVNKTEHFTVHTRNPDGTTDVFSNITAKHFEQHKTNEVIERPPEQVSLRPHHAGDTFEKVMEAGGRVLEKNEFVGYSVTILMPPAEGEIEQRLEFFGNGGVMYGVSGVCVSVGCMHKDHIDLTRSGYTFETCMKMGGIIIRHDPHPFYSIEFYSHVSKDRLQKYEVEP</sequence>
<reference evidence="2 3" key="1">
    <citation type="journal article" date="2018" name="New Phytol.">
        <title>Phylogenomics of Endogonaceae and evolution of mycorrhizas within Mucoromycota.</title>
        <authorList>
            <person name="Chang Y."/>
            <person name="Desiro A."/>
            <person name="Na H."/>
            <person name="Sandor L."/>
            <person name="Lipzen A."/>
            <person name="Clum A."/>
            <person name="Barry K."/>
            <person name="Grigoriev I.V."/>
            <person name="Martin F.M."/>
            <person name="Stajich J.E."/>
            <person name="Smith M.E."/>
            <person name="Bonito G."/>
            <person name="Spatafora J.W."/>
        </authorList>
    </citation>
    <scope>NUCLEOTIDE SEQUENCE [LARGE SCALE GENOMIC DNA]</scope>
    <source>
        <strain evidence="2 3">AD002</strain>
    </source>
</reference>
<feature type="region of interest" description="Disordered" evidence="1">
    <location>
        <begin position="61"/>
        <end position="165"/>
    </location>
</feature>
<comment type="caution">
    <text evidence="2">The sequence shown here is derived from an EMBL/GenBank/DDBJ whole genome shotgun (WGS) entry which is preliminary data.</text>
</comment>
<dbReference type="EMBL" id="RBNJ01001731">
    <property type="protein sequence ID" value="RUS32835.1"/>
    <property type="molecule type" value="Genomic_DNA"/>
</dbReference>
<proteinExistence type="predicted"/>
<feature type="compositionally biased region" description="Acidic residues" evidence="1">
    <location>
        <begin position="83"/>
        <end position="96"/>
    </location>
</feature>
<gene>
    <name evidence="2" type="ORF">BC938DRAFT_474110</name>
</gene>
<name>A0A433QST2_9FUNG</name>
<dbReference type="Proteomes" id="UP000274822">
    <property type="component" value="Unassembled WGS sequence"/>
</dbReference>